<organism evidence="3 4">
    <name type="scientific">Spirosoma montaniterrae</name>
    <dbReference type="NCBI Taxonomy" id="1178516"/>
    <lineage>
        <taxon>Bacteria</taxon>
        <taxon>Pseudomonadati</taxon>
        <taxon>Bacteroidota</taxon>
        <taxon>Cytophagia</taxon>
        <taxon>Cytophagales</taxon>
        <taxon>Cytophagaceae</taxon>
        <taxon>Spirosoma</taxon>
    </lineage>
</organism>
<proteinExistence type="predicted"/>
<dbReference type="InterPro" id="IPR037066">
    <property type="entry name" value="Plug_dom_sf"/>
</dbReference>
<dbReference type="STRING" id="1178516.AWR27_15410"/>
<evidence type="ECO:0000313" key="3">
    <source>
        <dbReference type="EMBL" id="AQG82522.1"/>
    </source>
</evidence>
<dbReference type="KEGG" id="smon:AWR27_15410"/>
<name>A0A1P9X4G0_9BACT</name>
<evidence type="ECO:0000259" key="2">
    <source>
        <dbReference type="Pfam" id="PF14905"/>
    </source>
</evidence>
<dbReference type="Gene3D" id="2.60.40.1120">
    <property type="entry name" value="Carboxypeptidase-like, regulatory domain"/>
    <property type="match status" value="1"/>
</dbReference>
<dbReference type="GO" id="GO:0030246">
    <property type="term" value="F:carbohydrate binding"/>
    <property type="evidence" value="ECO:0007669"/>
    <property type="project" value="InterPro"/>
</dbReference>
<dbReference type="InterPro" id="IPR041700">
    <property type="entry name" value="OMP_b-brl_3"/>
</dbReference>
<feature type="signal peptide" evidence="1">
    <location>
        <begin position="1"/>
        <end position="17"/>
    </location>
</feature>
<keyword evidence="3" id="KW-0675">Receptor</keyword>
<dbReference type="OrthoDB" id="905812at2"/>
<dbReference type="Gene3D" id="2.170.130.10">
    <property type="entry name" value="TonB-dependent receptor, plug domain"/>
    <property type="match status" value="1"/>
</dbReference>
<dbReference type="InterPro" id="IPR013784">
    <property type="entry name" value="Carb-bd-like_fold"/>
</dbReference>
<evidence type="ECO:0000256" key="1">
    <source>
        <dbReference type="SAM" id="SignalP"/>
    </source>
</evidence>
<accession>A0A1P9X4G0</accession>
<dbReference type="SUPFAM" id="SSF49452">
    <property type="entry name" value="Starch-binding domain-like"/>
    <property type="match status" value="1"/>
</dbReference>
<dbReference type="EMBL" id="CP014263">
    <property type="protein sequence ID" value="AQG82522.1"/>
    <property type="molecule type" value="Genomic_DNA"/>
</dbReference>
<dbReference type="PANTHER" id="PTHR40980">
    <property type="entry name" value="PLUG DOMAIN-CONTAINING PROTEIN"/>
    <property type="match status" value="1"/>
</dbReference>
<protein>
    <submittedName>
        <fullName evidence="3">TonB-dependent receptor</fullName>
    </submittedName>
</protein>
<dbReference type="SUPFAM" id="SSF56935">
    <property type="entry name" value="Porins"/>
    <property type="match status" value="1"/>
</dbReference>
<feature type="chain" id="PRO_5012185123" evidence="1">
    <location>
        <begin position="18"/>
        <end position="810"/>
    </location>
</feature>
<dbReference type="AlphaFoldDB" id="A0A1P9X4G0"/>
<keyword evidence="4" id="KW-1185">Reference proteome</keyword>
<gene>
    <name evidence="3" type="ORF">AWR27_15410</name>
</gene>
<feature type="domain" description="Outer membrane protein beta-barrel" evidence="2">
    <location>
        <begin position="374"/>
        <end position="786"/>
    </location>
</feature>
<dbReference type="PANTHER" id="PTHR40980:SF4">
    <property type="entry name" value="TONB-DEPENDENT RECEPTOR-LIKE BETA-BARREL DOMAIN-CONTAINING PROTEIN"/>
    <property type="match status" value="1"/>
</dbReference>
<reference evidence="3 4" key="1">
    <citation type="submission" date="2016-01" db="EMBL/GenBank/DDBJ databases">
        <authorList>
            <person name="Oliw E.H."/>
        </authorList>
    </citation>
    <scope>NUCLEOTIDE SEQUENCE [LARGE SCALE GENOMIC DNA]</scope>
    <source>
        <strain evidence="3 4">DY10</strain>
    </source>
</reference>
<dbReference type="Pfam" id="PF13620">
    <property type="entry name" value="CarboxypepD_reg"/>
    <property type="match status" value="1"/>
</dbReference>
<evidence type="ECO:0000313" key="4">
    <source>
        <dbReference type="Proteomes" id="UP000187941"/>
    </source>
</evidence>
<dbReference type="Pfam" id="PF14905">
    <property type="entry name" value="OMP_b-brl_3"/>
    <property type="match status" value="1"/>
</dbReference>
<sequence>MKKLFALLLLLTNVAFAQTITLSGTVVTASGQPVPFATATLHHAADSSLAKAAVADANGQYLFAGVRPGNYRVVLTAVGYAPWRSQVLALTNEAATKLPPAILRETTNSLSEVSVKARKPLVEVQSDKVVLNIESSITAAGNSAIELLQKAPGVQIDQNDNIILQGKNGVRVFIDGKPSPLGPADLAAYLRTLQATDIDAIEIITQPSARFDAQGNAGIINIRLKRNRNYGTNGSATLGMAHGAFFPKYNGSVSLNNRTKKVNLFATYSHRNARDWLFINLYREQSGSFFDQKSETRSRSVSHNARLGADWFVGRNSTLGVLLDGSLRNAANNTLGKTPIGLLGEGATTLLIADNRNLSDRANGNANLNYRYADTLGHELTIDADLGRFRSAGNNYQPNRYLNPVTNELLSERNFQMNTLTNITLRTLKADYGQRLWGGKLSAGFKVSSVQTDNGFDFFDVLNGQPVLNPDRTNRFMYTENISAGYASFEKTRGKWQYQAGLRLEQTYSLGELSSAVEQTDRYAGTSRVERRYLNAFPSAGLTWNRTQHSTLSLTFSRRIDRPTYQSLNPFESKLDELTYQKGNAFLRPQYTNTVQLAHTYKYKLTTSLSYSDTQDFFTEITDTTERDGQPRNYITTLNLARQRVVSVNASYPFSLATWWNVFMNVSAYRSTNRANFGEGRQIGLTANVLSLYMQHTITLPRQWNLEVSAFYTSPSIWGGTFRNQRFWGSSIGLQRKVLAERGTLVLTVSDPFNSQQWRGISRFGGLYMDASGGWESRQMRVNFTYTFGSKQIKAARQRKTGLEDEKGRL</sequence>
<dbReference type="Proteomes" id="UP000187941">
    <property type="component" value="Chromosome"/>
</dbReference>
<keyword evidence="1" id="KW-0732">Signal</keyword>